<dbReference type="SUPFAM" id="SSF51905">
    <property type="entry name" value="FAD/NAD(P)-binding domain"/>
    <property type="match status" value="1"/>
</dbReference>
<dbReference type="Gene3D" id="3.50.50.60">
    <property type="entry name" value="FAD/NAD(P)-binding domain"/>
    <property type="match status" value="1"/>
</dbReference>
<evidence type="ECO:0000313" key="3">
    <source>
        <dbReference type="Proteomes" id="UP000640052"/>
    </source>
</evidence>
<sequence>MLQLTKWGLLDAVVAAGTPAVTTTSFDYGCQSTTVTIRPAAGVSALYAPRRTVLDALLVDAAVAAGAEVAFGVTVTGVLRDGHGRVNGVAVVDGRRVRQAYAPLVVGADGVRSTVADAVGAPVREEGEHAGALWMTYVTGLANQGYRWFYRPGAAFGLVPTNDGATCVFGGMARDRFTVPARRDRWESLLGRFDRAGLACVAGELRSATRVGPVRGWPGVPGRRRAAYGPGWALVGDAGYYKDPIGVHGITQALRDAQLLADAVVDGALPRYERLRDELSAGLFSATDAIAAYDWDPDRVQGLVRRLISAMSRELEFLASE</sequence>
<gene>
    <name evidence="2" type="ORF">Aph01nite_30860</name>
</gene>
<proteinExistence type="predicted"/>
<dbReference type="Pfam" id="PF01494">
    <property type="entry name" value="FAD_binding_3"/>
    <property type="match status" value="1"/>
</dbReference>
<dbReference type="GO" id="GO:0071949">
    <property type="term" value="F:FAD binding"/>
    <property type="evidence" value="ECO:0007669"/>
    <property type="project" value="InterPro"/>
</dbReference>
<dbReference type="Proteomes" id="UP000640052">
    <property type="component" value="Unassembled WGS sequence"/>
</dbReference>
<reference evidence="2" key="1">
    <citation type="submission" date="2021-01" db="EMBL/GenBank/DDBJ databases">
        <title>Whole genome shotgun sequence of Acrocarpospora phusangensis NBRC 108782.</title>
        <authorList>
            <person name="Komaki H."/>
            <person name="Tamura T."/>
        </authorList>
    </citation>
    <scope>NUCLEOTIDE SEQUENCE</scope>
    <source>
        <strain evidence="2">NBRC 108782</strain>
    </source>
</reference>
<dbReference type="InterPro" id="IPR036188">
    <property type="entry name" value="FAD/NAD-bd_sf"/>
</dbReference>
<organism evidence="2 3">
    <name type="scientific">Acrocarpospora phusangensis</name>
    <dbReference type="NCBI Taxonomy" id="1070424"/>
    <lineage>
        <taxon>Bacteria</taxon>
        <taxon>Bacillati</taxon>
        <taxon>Actinomycetota</taxon>
        <taxon>Actinomycetes</taxon>
        <taxon>Streptosporangiales</taxon>
        <taxon>Streptosporangiaceae</taxon>
        <taxon>Acrocarpospora</taxon>
    </lineage>
</organism>
<protein>
    <recommendedName>
        <fullName evidence="1">FAD-binding domain-containing protein</fullName>
    </recommendedName>
</protein>
<dbReference type="EMBL" id="BOOA01000022">
    <property type="protein sequence ID" value="GIH24776.1"/>
    <property type="molecule type" value="Genomic_DNA"/>
</dbReference>
<accession>A0A919Q9N4</accession>
<dbReference type="InterPro" id="IPR002938">
    <property type="entry name" value="FAD-bd"/>
</dbReference>
<dbReference type="PANTHER" id="PTHR42685">
    <property type="entry name" value="GERANYLGERANYL DIPHOSPHATE REDUCTASE"/>
    <property type="match status" value="1"/>
</dbReference>
<dbReference type="AlphaFoldDB" id="A0A919Q9N4"/>
<name>A0A919Q9N4_9ACTN</name>
<feature type="domain" description="FAD-binding" evidence="1">
    <location>
        <begin position="4"/>
        <end position="163"/>
    </location>
</feature>
<evidence type="ECO:0000313" key="2">
    <source>
        <dbReference type="EMBL" id="GIH24776.1"/>
    </source>
</evidence>
<keyword evidence="3" id="KW-1185">Reference proteome</keyword>
<dbReference type="InterPro" id="IPR050407">
    <property type="entry name" value="Geranylgeranyl_reductase"/>
</dbReference>
<evidence type="ECO:0000259" key="1">
    <source>
        <dbReference type="Pfam" id="PF01494"/>
    </source>
</evidence>
<comment type="caution">
    <text evidence="2">The sequence shown here is derived from an EMBL/GenBank/DDBJ whole genome shotgun (WGS) entry which is preliminary data.</text>
</comment>
<dbReference type="PANTHER" id="PTHR42685:SF22">
    <property type="entry name" value="CONDITIONED MEDIUM FACTOR RECEPTOR 1"/>
    <property type="match status" value="1"/>
</dbReference>